<organism evidence="1 2">
    <name type="scientific">Tuber borchii</name>
    <name type="common">White truffle</name>
    <dbReference type="NCBI Taxonomy" id="42251"/>
    <lineage>
        <taxon>Eukaryota</taxon>
        <taxon>Fungi</taxon>
        <taxon>Dikarya</taxon>
        <taxon>Ascomycota</taxon>
        <taxon>Pezizomycotina</taxon>
        <taxon>Pezizomycetes</taxon>
        <taxon>Pezizales</taxon>
        <taxon>Tuberaceae</taxon>
        <taxon>Tuber</taxon>
    </lineage>
</organism>
<feature type="non-terminal residue" evidence="1">
    <location>
        <position position="139"/>
    </location>
</feature>
<accession>A0A2T6ZGQ4</accession>
<protein>
    <submittedName>
        <fullName evidence="1">Uncharacterized protein</fullName>
    </submittedName>
</protein>
<name>A0A2T6ZGQ4_TUBBO</name>
<keyword evidence="2" id="KW-1185">Reference proteome</keyword>
<dbReference type="OrthoDB" id="5420280at2759"/>
<gene>
    <name evidence="1" type="ORF">B9Z19DRAFT_901143</name>
</gene>
<dbReference type="AlphaFoldDB" id="A0A2T6ZGQ4"/>
<sequence length="139" mass="15517">SYKLVRNRFISTFKRDKLGLVTKEDRRIIAKGNSQAHGGDAVADARLYEGTARRSDPGDFQKLYGLPPTVVSNLTHPETVKVLNCHASVIASDCKKGSPIFYHRFATFIKLFVKSGHDPGYLDGKRTPVTDAYWAFLQS</sequence>
<reference evidence="1 2" key="1">
    <citation type="submission" date="2017-04" db="EMBL/GenBank/DDBJ databases">
        <title>Draft genome sequence of Tuber borchii Vittad., a whitish edible truffle.</title>
        <authorList>
            <consortium name="DOE Joint Genome Institute"/>
            <person name="Murat C."/>
            <person name="Kuo A."/>
            <person name="Barry K.W."/>
            <person name="Clum A."/>
            <person name="Dockter R.B."/>
            <person name="Fauchery L."/>
            <person name="Iotti M."/>
            <person name="Kohler A."/>
            <person name="Labutti K."/>
            <person name="Lindquist E.A."/>
            <person name="Lipzen A."/>
            <person name="Ohm R.A."/>
            <person name="Wang M."/>
            <person name="Grigoriev I.V."/>
            <person name="Zambonelli A."/>
            <person name="Martin F.M."/>
        </authorList>
    </citation>
    <scope>NUCLEOTIDE SEQUENCE [LARGE SCALE GENOMIC DNA]</scope>
    <source>
        <strain evidence="1 2">Tbo3840</strain>
    </source>
</reference>
<feature type="non-terminal residue" evidence="1">
    <location>
        <position position="1"/>
    </location>
</feature>
<dbReference type="EMBL" id="NESQ01000280">
    <property type="protein sequence ID" value="PUU74678.1"/>
    <property type="molecule type" value="Genomic_DNA"/>
</dbReference>
<dbReference type="STRING" id="42251.A0A2T6ZGQ4"/>
<dbReference type="Proteomes" id="UP000244722">
    <property type="component" value="Unassembled WGS sequence"/>
</dbReference>
<comment type="caution">
    <text evidence="1">The sequence shown here is derived from an EMBL/GenBank/DDBJ whole genome shotgun (WGS) entry which is preliminary data.</text>
</comment>
<evidence type="ECO:0000313" key="2">
    <source>
        <dbReference type="Proteomes" id="UP000244722"/>
    </source>
</evidence>
<proteinExistence type="predicted"/>
<evidence type="ECO:0000313" key="1">
    <source>
        <dbReference type="EMBL" id="PUU74678.1"/>
    </source>
</evidence>